<dbReference type="GO" id="GO:0034394">
    <property type="term" value="P:protein localization to cell surface"/>
    <property type="evidence" value="ECO:0007669"/>
    <property type="project" value="TreeGrafter"/>
</dbReference>
<dbReference type="GO" id="GO:0007271">
    <property type="term" value="P:synaptic transmission, cholinergic"/>
    <property type="evidence" value="ECO:0007669"/>
    <property type="project" value="TreeGrafter"/>
</dbReference>
<feature type="domain" description="Resistance to inhibitors of cholinesterase protein 3 N-terminal" evidence="10">
    <location>
        <begin position="15"/>
        <end position="157"/>
    </location>
</feature>
<proteinExistence type="inferred from homology"/>
<reference evidence="12" key="1">
    <citation type="submission" date="2025-08" db="UniProtKB">
        <authorList>
            <consortium name="RefSeq"/>
        </authorList>
    </citation>
    <scope>IDENTIFICATION</scope>
</reference>
<dbReference type="RefSeq" id="XP_033784641.1">
    <property type="nucleotide sequence ID" value="XM_033928750.1"/>
</dbReference>
<dbReference type="Pfam" id="PF15361">
    <property type="entry name" value="RIC3"/>
    <property type="match status" value="1"/>
</dbReference>
<dbReference type="InterPro" id="IPR032763">
    <property type="entry name" value="RIC3_N"/>
</dbReference>
<dbReference type="Proteomes" id="UP000515159">
    <property type="component" value="Chromosome 19"/>
</dbReference>
<keyword evidence="7" id="KW-0175">Coiled coil</keyword>
<comment type="subcellular location">
    <subcellularLocation>
        <location evidence="1">Endoplasmic reticulum membrane</location>
    </subcellularLocation>
</comment>
<accession>A0A6P8QCY8</accession>
<evidence type="ECO:0000256" key="2">
    <source>
        <dbReference type="ARBA" id="ARBA00008538"/>
    </source>
</evidence>
<dbReference type="OrthoDB" id="9938788at2759"/>
<evidence type="ECO:0000256" key="3">
    <source>
        <dbReference type="ARBA" id="ARBA00022692"/>
    </source>
</evidence>
<evidence type="ECO:0000313" key="11">
    <source>
        <dbReference type="Proteomes" id="UP000515159"/>
    </source>
</evidence>
<sequence length="391" mass="43731">MALSTFQKVATVSGLVLCISLLLPRAFVSRGKPIRQQEGTSGRFPSALHQKMAEGRSAGSPYPRPPLAEAMSKAKMSSGGARHSLVGQIIPIYGFGIFLYILYILFKLSSKGKTNKAERKSYSSSTENLKRKITDYELSQLQDKLRETEEAMEKIISRIGANCERAEPVSADQEQKLLEQLKEITRVMKEGKLFGGVSPEKEAEEAPYMQDQEGYPEETCPLYENADCCRGRFDTVLVDCSEIDQPSAEELAERMEVEEDEDNSYSEMLAGNPSKIHDSFRDEEDAKWATCSDWSQDLRWSQTVDKYPSYDHEDSDPAIQAENSGFGSDSCSDQDGHFDDGFCWDSEDEIEGEANNKAIQSHELGALRKRGRKGSELFFLLLLLGSIFSIV</sequence>
<gene>
    <name evidence="12" type="primary">RIC3</name>
</gene>
<name>A0A6P8QCY8_GEOSA</name>
<dbReference type="InParanoid" id="A0A6P8QCY8"/>
<evidence type="ECO:0000256" key="1">
    <source>
        <dbReference type="ARBA" id="ARBA00004586"/>
    </source>
</evidence>
<dbReference type="AlphaFoldDB" id="A0A6P8QCY8"/>
<dbReference type="FunCoup" id="A0A6P8QCY8">
    <property type="interactions" value="100"/>
</dbReference>
<evidence type="ECO:0000256" key="8">
    <source>
        <dbReference type="SAM" id="MobiDB-lite"/>
    </source>
</evidence>
<feature type="region of interest" description="Disordered" evidence="8">
    <location>
        <begin position="253"/>
        <end position="277"/>
    </location>
</feature>
<keyword evidence="6 9" id="KW-0472">Membrane</keyword>
<feature type="region of interest" description="Disordered" evidence="8">
    <location>
        <begin position="309"/>
        <end position="331"/>
    </location>
</feature>
<evidence type="ECO:0000259" key="10">
    <source>
        <dbReference type="Pfam" id="PF15361"/>
    </source>
</evidence>
<dbReference type="InterPro" id="IPR026160">
    <property type="entry name" value="Ric3"/>
</dbReference>
<dbReference type="PANTHER" id="PTHR21723">
    <property type="entry name" value="RESISTANCE TO INHIBITORS OF CHOLINESTERASE PROTEIN 3 RIC3"/>
    <property type="match status" value="1"/>
</dbReference>
<evidence type="ECO:0000256" key="7">
    <source>
        <dbReference type="SAM" id="Coils"/>
    </source>
</evidence>
<feature type="compositionally biased region" description="Polar residues" evidence="8">
    <location>
        <begin position="321"/>
        <end position="331"/>
    </location>
</feature>
<evidence type="ECO:0000313" key="12">
    <source>
        <dbReference type="RefSeq" id="XP_033784641.1"/>
    </source>
</evidence>
<dbReference type="GO" id="GO:0043005">
    <property type="term" value="C:neuron projection"/>
    <property type="evidence" value="ECO:0007669"/>
    <property type="project" value="TreeGrafter"/>
</dbReference>
<evidence type="ECO:0000256" key="9">
    <source>
        <dbReference type="SAM" id="Phobius"/>
    </source>
</evidence>
<protein>
    <submittedName>
        <fullName evidence="12">Protein RIC-3</fullName>
    </submittedName>
</protein>
<organism evidence="11 12">
    <name type="scientific">Geotrypetes seraphini</name>
    <name type="common">Gaboon caecilian</name>
    <name type="synonym">Caecilia seraphini</name>
    <dbReference type="NCBI Taxonomy" id="260995"/>
    <lineage>
        <taxon>Eukaryota</taxon>
        <taxon>Metazoa</taxon>
        <taxon>Chordata</taxon>
        <taxon>Craniata</taxon>
        <taxon>Vertebrata</taxon>
        <taxon>Euteleostomi</taxon>
        <taxon>Amphibia</taxon>
        <taxon>Gymnophiona</taxon>
        <taxon>Geotrypetes</taxon>
    </lineage>
</organism>
<dbReference type="CTD" id="79608"/>
<keyword evidence="3 9" id="KW-0812">Transmembrane</keyword>
<dbReference type="GO" id="GO:0043025">
    <property type="term" value="C:neuronal cell body"/>
    <property type="evidence" value="ECO:0007669"/>
    <property type="project" value="TreeGrafter"/>
</dbReference>
<dbReference type="KEGG" id="gsh:117352325"/>
<dbReference type="PANTHER" id="PTHR21723:SF3">
    <property type="entry name" value="PROTEIN RIC-3"/>
    <property type="match status" value="1"/>
</dbReference>
<feature type="coiled-coil region" evidence="7">
    <location>
        <begin position="131"/>
        <end position="158"/>
    </location>
</feature>
<dbReference type="GeneID" id="117352325"/>
<evidence type="ECO:0000256" key="6">
    <source>
        <dbReference type="ARBA" id="ARBA00023136"/>
    </source>
</evidence>
<dbReference type="GO" id="GO:0045202">
    <property type="term" value="C:synapse"/>
    <property type="evidence" value="ECO:0007669"/>
    <property type="project" value="GOC"/>
</dbReference>
<dbReference type="GO" id="GO:0005789">
    <property type="term" value="C:endoplasmic reticulum membrane"/>
    <property type="evidence" value="ECO:0007669"/>
    <property type="project" value="UniProtKB-SubCell"/>
</dbReference>
<comment type="similarity">
    <text evidence="2">Belongs to the ric-3 family.</text>
</comment>
<evidence type="ECO:0000256" key="4">
    <source>
        <dbReference type="ARBA" id="ARBA00022824"/>
    </source>
</evidence>
<evidence type="ECO:0000256" key="5">
    <source>
        <dbReference type="ARBA" id="ARBA00022989"/>
    </source>
</evidence>
<keyword evidence="4" id="KW-0256">Endoplasmic reticulum</keyword>
<feature type="transmembrane region" description="Helical" evidence="9">
    <location>
        <begin position="85"/>
        <end position="106"/>
    </location>
</feature>
<keyword evidence="11" id="KW-1185">Reference proteome</keyword>
<keyword evidence="5 9" id="KW-1133">Transmembrane helix</keyword>